<evidence type="ECO:0000313" key="18">
    <source>
        <dbReference type="EMBL" id="MSS29094.1"/>
    </source>
</evidence>
<keyword evidence="7" id="KW-0547">Nucleotide-binding</keyword>
<keyword evidence="10 15" id="KW-1133">Transmembrane helix</keyword>
<feature type="modified residue" description="4-aspartylphosphate" evidence="13">
    <location>
        <position position="741"/>
    </location>
</feature>
<dbReference type="InterPro" id="IPR036890">
    <property type="entry name" value="HATPase_C_sf"/>
</dbReference>
<feature type="domain" description="Response regulatory" evidence="17">
    <location>
        <begin position="692"/>
        <end position="811"/>
    </location>
</feature>
<evidence type="ECO:0000256" key="12">
    <source>
        <dbReference type="ARBA" id="ARBA00023136"/>
    </source>
</evidence>
<dbReference type="AlphaFoldDB" id="A0A6L5XP82"/>
<dbReference type="RefSeq" id="WP_154513161.1">
    <property type="nucleotide sequence ID" value="NZ_VUMH01000022.1"/>
</dbReference>
<dbReference type="Gene3D" id="1.10.287.130">
    <property type="match status" value="1"/>
</dbReference>
<evidence type="ECO:0000256" key="14">
    <source>
        <dbReference type="SAM" id="Coils"/>
    </source>
</evidence>
<dbReference type="SMART" id="SM00387">
    <property type="entry name" value="HATPase_c"/>
    <property type="match status" value="1"/>
</dbReference>
<dbReference type="InterPro" id="IPR003594">
    <property type="entry name" value="HATPase_dom"/>
</dbReference>
<dbReference type="InterPro" id="IPR021796">
    <property type="entry name" value="Tll0287-like_dom"/>
</dbReference>
<protein>
    <recommendedName>
        <fullName evidence="3">histidine kinase</fullName>
        <ecNumber evidence="3">2.7.13.3</ecNumber>
    </recommendedName>
</protein>
<evidence type="ECO:0000256" key="5">
    <source>
        <dbReference type="ARBA" id="ARBA00022679"/>
    </source>
</evidence>
<dbReference type="PROSITE" id="PS50109">
    <property type="entry name" value="HIS_KIN"/>
    <property type="match status" value="1"/>
</dbReference>
<dbReference type="InterPro" id="IPR003661">
    <property type="entry name" value="HisK_dim/P_dom"/>
</dbReference>
<evidence type="ECO:0000256" key="9">
    <source>
        <dbReference type="ARBA" id="ARBA00022840"/>
    </source>
</evidence>
<dbReference type="CDD" id="cd16922">
    <property type="entry name" value="HATPase_EvgS-ArcB-TorS-like"/>
    <property type="match status" value="1"/>
</dbReference>
<reference evidence="18 19" key="1">
    <citation type="submission" date="2019-09" db="EMBL/GenBank/DDBJ databases">
        <title>In-depth cultivation of the pig gut microbiome towards novel bacterial diversity and tailored functional studies.</title>
        <authorList>
            <person name="Wylensek D."/>
            <person name="Hitch T.C.A."/>
            <person name="Clavel T."/>
        </authorList>
    </citation>
    <scope>NUCLEOTIDE SEQUENCE [LARGE SCALE GENOMIC DNA]</scope>
    <source>
        <strain evidence="18 19">PG-178-WT-4</strain>
    </source>
</reference>
<dbReference type="PRINTS" id="PR00344">
    <property type="entry name" value="BCTRLSENSOR"/>
</dbReference>
<evidence type="ECO:0000256" key="6">
    <source>
        <dbReference type="ARBA" id="ARBA00022692"/>
    </source>
</evidence>
<dbReference type="Pfam" id="PF00512">
    <property type="entry name" value="HisKA"/>
    <property type="match status" value="1"/>
</dbReference>
<gene>
    <name evidence="18" type="ORF">FYJ44_13920</name>
</gene>
<comment type="catalytic activity">
    <reaction evidence="1">
        <text>ATP + protein L-histidine = ADP + protein N-phospho-L-histidine.</text>
        <dbReference type="EC" id="2.7.13.3"/>
    </reaction>
</comment>
<comment type="caution">
    <text evidence="18">The sequence shown here is derived from an EMBL/GenBank/DDBJ whole genome shotgun (WGS) entry which is preliminary data.</text>
</comment>
<dbReference type="GO" id="GO:0005524">
    <property type="term" value="F:ATP binding"/>
    <property type="evidence" value="ECO:0007669"/>
    <property type="project" value="UniProtKB-KW"/>
</dbReference>
<dbReference type="CDD" id="cd17546">
    <property type="entry name" value="REC_hyHK_CKI1_RcsC-like"/>
    <property type="match status" value="1"/>
</dbReference>
<evidence type="ECO:0000256" key="1">
    <source>
        <dbReference type="ARBA" id="ARBA00000085"/>
    </source>
</evidence>
<feature type="transmembrane region" description="Helical" evidence="15">
    <location>
        <begin position="18"/>
        <end position="38"/>
    </location>
</feature>
<dbReference type="Gene3D" id="3.30.565.10">
    <property type="entry name" value="Histidine kinase-like ATPase, C-terminal domain"/>
    <property type="match status" value="1"/>
</dbReference>
<dbReference type="InterPro" id="IPR001789">
    <property type="entry name" value="Sig_transdc_resp-reg_receiver"/>
</dbReference>
<dbReference type="CDD" id="cd00082">
    <property type="entry name" value="HisKA"/>
    <property type="match status" value="1"/>
</dbReference>
<feature type="coiled-coil region" evidence="14">
    <location>
        <begin position="254"/>
        <end position="299"/>
    </location>
</feature>
<dbReference type="PANTHER" id="PTHR45339:SF1">
    <property type="entry name" value="HYBRID SIGNAL TRANSDUCTION HISTIDINE KINASE J"/>
    <property type="match status" value="1"/>
</dbReference>
<evidence type="ECO:0000256" key="11">
    <source>
        <dbReference type="ARBA" id="ARBA00023012"/>
    </source>
</evidence>
<sequence>MAISSDTVKHLSREQRKFFLIFALFFLGILIGISVIYLKISDILQEQAERRSYLLAQTASAKDIIMRKWVAGLGGIYAPVTDATPPNPWLPEKGRDFTLPGGMRITKMNPAYVTRLVHELWRAHSEIRSRIVSVKPVNPGNMALPWEAAALEDIERRNGKEYAVLNRDPERGEVLRYLAALRVEQSCLTCHTTEGYKVGNIIGGISSEVCTSRMSAGDAAIRQTLLAGFFAAGLVVLLLFLWGGYTLLQSIAKRNRAEDELRAFAATLENKVEQRTSELREAEQHALAAKEQAEEASRAKSDFLARMSHEIRTPMNAILGLTYLCQQNADESRQLYYLRKILSAGRGLLGIINDILDVSKIEAGKMTLQNEDFALQELVDNLGDLCGALTVNKNIEVLFHVDPTAFVILHGDLLRLTQVLTNLLGNAVKFTEKGQVVLRIEELGRTADAITLRMSVSDTGIGLTEEELAGLFSPFEQADGSITRKYGGTGLGLVICQRFVRMMGGEFEVHSTPGKGSAFAFSLTFPCRAVPQEWDDPAPAAGERLLVADDCETARSITQETLIRFGFRVDAAASGQEALDRLVRASQAGTPYSLVLLGWRMPGMNGVEVAESIHNLPLEPPPRLLLLTARGLEACREKNEPPRFAAFLAKPVTPMTLWNAVLKALGKKAAPQRLAEMDPAVEQALALRRGARALLVEDNEINQEVASSLMERMGMDVTLAENGLNAVNACRTKAFDIIFMDIQMPVMDGLEATRRLRAQESEAGARATPIIAMTAYAMREDREKSREAGMNDHIAKPIDPDVLARTLIKWLKPREQTGGNDAGI</sequence>
<evidence type="ECO:0000313" key="19">
    <source>
        <dbReference type="Proteomes" id="UP000477488"/>
    </source>
</evidence>
<evidence type="ECO:0000256" key="4">
    <source>
        <dbReference type="ARBA" id="ARBA00022553"/>
    </source>
</evidence>
<dbReference type="Pfam" id="PF11845">
    <property type="entry name" value="Tll0287-like"/>
    <property type="match status" value="1"/>
</dbReference>
<dbReference type="SMART" id="SM00388">
    <property type="entry name" value="HisKA"/>
    <property type="match status" value="1"/>
</dbReference>
<dbReference type="Pfam" id="PF02518">
    <property type="entry name" value="HATPase_c"/>
    <property type="match status" value="1"/>
</dbReference>
<proteinExistence type="predicted"/>
<keyword evidence="14" id="KW-0175">Coiled coil</keyword>
<accession>A0A6L5XP82</accession>
<evidence type="ECO:0000256" key="7">
    <source>
        <dbReference type="ARBA" id="ARBA00022741"/>
    </source>
</evidence>
<keyword evidence="8" id="KW-0418">Kinase</keyword>
<organism evidence="18 19">
    <name type="scientific">Desulfovibrio porci</name>
    <dbReference type="NCBI Taxonomy" id="2605782"/>
    <lineage>
        <taxon>Bacteria</taxon>
        <taxon>Pseudomonadati</taxon>
        <taxon>Thermodesulfobacteriota</taxon>
        <taxon>Desulfovibrionia</taxon>
        <taxon>Desulfovibrionales</taxon>
        <taxon>Desulfovibrionaceae</taxon>
        <taxon>Desulfovibrio</taxon>
    </lineage>
</organism>
<dbReference type="SMART" id="SM00448">
    <property type="entry name" value="REC"/>
    <property type="match status" value="2"/>
</dbReference>
<dbReference type="PANTHER" id="PTHR45339">
    <property type="entry name" value="HYBRID SIGNAL TRANSDUCTION HISTIDINE KINASE J"/>
    <property type="match status" value="1"/>
</dbReference>
<dbReference type="GO" id="GO:0016020">
    <property type="term" value="C:membrane"/>
    <property type="evidence" value="ECO:0007669"/>
    <property type="project" value="UniProtKB-SubCell"/>
</dbReference>
<evidence type="ECO:0000256" key="8">
    <source>
        <dbReference type="ARBA" id="ARBA00022777"/>
    </source>
</evidence>
<evidence type="ECO:0000256" key="13">
    <source>
        <dbReference type="PROSITE-ProRule" id="PRU00169"/>
    </source>
</evidence>
<dbReference type="FunFam" id="3.30.565.10:FF:000010">
    <property type="entry name" value="Sensor histidine kinase RcsC"/>
    <property type="match status" value="1"/>
</dbReference>
<keyword evidence="9" id="KW-0067">ATP-binding</keyword>
<keyword evidence="12 15" id="KW-0472">Membrane</keyword>
<feature type="transmembrane region" description="Helical" evidence="15">
    <location>
        <begin position="224"/>
        <end position="245"/>
    </location>
</feature>
<evidence type="ECO:0000256" key="2">
    <source>
        <dbReference type="ARBA" id="ARBA00004370"/>
    </source>
</evidence>
<keyword evidence="6 15" id="KW-0812">Transmembrane</keyword>
<dbReference type="InterPro" id="IPR036097">
    <property type="entry name" value="HisK_dim/P_sf"/>
</dbReference>
<evidence type="ECO:0000256" key="10">
    <source>
        <dbReference type="ARBA" id="ARBA00022989"/>
    </source>
</evidence>
<feature type="domain" description="Histidine kinase" evidence="16">
    <location>
        <begin position="306"/>
        <end position="527"/>
    </location>
</feature>
<keyword evidence="19" id="KW-1185">Reference proteome</keyword>
<comment type="caution">
    <text evidence="13">Lacks conserved residue(s) required for the propagation of feature annotation.</text>
</comment>
<keyword evidence="5" id="KW-0808">Transferase</keyword>
<dbReference type="Gene3D" id="3.40.50.2300">
    <property type="match status" value="2"/>
</dbReference>
<dbReference type="CDD" id="cd00156">
    <property type="entry name" value="REC"/>
    <property type="match status" value="1"/>
</dbReference>
<comment type="subcellular location">
    <subcellularLocation>
        <location evidence="2">Membrane</location>
    </subcellularLocation>
</comment>
<feature type="domain" description="Response regulatory" evidence="17">
    <location>
        <begin position="544"/>
        <end position="665"/>
    </location>
</feature>
<keyword evidence="11" id="KW-0902">Two-component regulatory system</keyword>
<dbReference type="SUPFAM" id="SSF55874">
    <property type="entry name" value="ATPase domain of HSP90 chaperone/DNA topoisomerase II/histidine kinase"/>
    <property type="match status" value="1"/>
</dbReference>
<dbReference type="InterPro" id="IPR004358">
    <property type="entry name" value="Sig_transdc_His_kin-like_C"/>
</dbReference>
<dbReference type="SUPFAM" id="SSF47384">
    <property type="entry name" value="Homodimeric domain of signal transducing histidine kinase"/>
    <property type="match status" value="1"/>
</dbReference>
<dbReference type="PROSITE" id="PS50110">
    <property type="entry name" value="RESPONSE_REGULATORY"/>
    <property type="match status" value="2"/>
</dbReference>
<keyword evidence="4 13" id="KW-0597">Phosphoprotein</keyword>
<name>A0A6L5XP82_9BACT</name>
<evidence type="ECO:0000256" key="15">
    <source>
        <dbReference type="SAM" id="Phobius"/>
    </source>
</evidence>
<evidence type="ECO:0000259" key="16">
    <source>
        <dbReference type="PROSITE" id="PS50109"/>
    </source>
</evidence>
<dbReference type="InterPro" id="IPR011006">
    <property type="entry name" value="CheY-like_superfamily"/>
</dbReference>
<dbReference type="SUPFAM" id="SSF52172">
    <property type="entry name" value="CheY-like"/>
    <property type="match status" value="2"/>
</dbReference>
<dbReference type="EC" id="2.7.13.3" evidence="3"/>
<dbReference type="Proteomes" id="UP000477488">
    <property type="component" value="Unassembled WGS sequence"/>
</dbReference>
<dbReference type="FunFam" id="1.10.287.130:FF:000004">
    <property type="entry name" value="Ethylene receptor 1"/>
    <property type="match status" value="1"/>
</dbReference>
<dbReference type="Pfam" id="PF00072">
    <property type="entry name" value="Response_reg"/>
    <property type="match status" value="2"/>
</dbReference>
<dbReference type="InterPro" id="IPR005467">
    <property type="entry name" value="His_kinase_dom"/>
</dbReference>
<evidence type="ECO:0000256" key="3">
    <source>
        <dbReference type="ARBA" id="ARBA00012438"/>
    </source>
</evidence>
<dbReference type="GO" id="GO:0000155">
    <property type="term" value="F:phosphorelay sensor kinase activity"/>
    <property type="evidence" value="ECO:0007669"/>
    <property type="project" value="InterPro"/>
</dbReference>
<evidence type="ECO:0000259" key="17">
    <source>
        <dbReference type="PROSITE" id="PS50110"/>
    </source>
</evidence>
<dbReference type="EMBL" id="VUMH01000022">
    <property type="protein sequence ID" value="MSS29094.1"/>
    <property type="molecule type" value="Genomic_DNA"/>
</dbReference>